<evidence type="ECO:0000256" key="1">
    <source>
        <dbReference type="ARBA" id="ARBA00004651"/>
    </source>
</evidence>
<feature type="transmembrane region" description="Helical" evidence="5">
    <location>
        <begin position="153"/>
        <end position="177"/>
    </location>
</feature>
<feature type="transmembrane region" description="Helical" evidence="5">
    <location>
        <begin position="74"/>
        <end position="96"/>
    </location>
</feature>
<evidence type="ECO:0000313" key="7">
    <source>
        <dbReference type="EMBL" id="WDR07255.1"/>
    </source>
</evidence>
<feature type="transmembrane region" description="Helical" evidence="5">
    <location>
        <begin position="103"/>
        <end position="125"/>
    </location>
</feature>
<evidence type="ECO:0000256" key="4">
    <source>
        <dbReference type="ARBA" id="ARBA00023136"/>
    </source>
</evidence>
<feature type="transmembrane region" description="Helical" evidence="5">
    <location>
        <begin position="261"/>
        <end position="282"/>
    </location>
</feature>
<protein>
    <submittedName>
        <fullName evidence="7">Sugar ABC transporter permease</fullName>
    </submittedName>
</protein>
<evidence type="ECO:0000259" key="6">
    <source>
        <dbReference type="PROSITE" id="PS50928"/>
    </source>
</evidence>
<evidence type="ECO:0000256" key="3">
    <source>
        <dbReference type="ARBA" id="ARBA00022989"/>
    </source>
</evidence>
<evidence type="ECO:0000256" key="5">
    <source>
        <dbReference type="RuleBase" id="RU363032"/>
    </source>
</evidence>
<dbReference type="RefSeq" id="WP_282212768.1">
    <property type="nucleotide sequence ID" value="NZ_CP118247.1"/>
</dbReference>
<organism evidence="7 8">
    <name type="scientific">Devosia rhodophyticola</name>
    <dbReference type="NCBI Taxonomy" id="3026423"/>
    <lineage>
        <taxon>Bacteria</taxon>
        <taxon>Pseudomonadati</taxon>
        <taxon>Pseudomonadota</taxon>
        <taxon>Alphaproteobacteria</taxon>
        <taxon>Hyphomicrobiales</taxon>
        <taxon>Devosiaceae</taxon>
        <taxon>Devosia</taxon>
    </lineage>
</organism>
<dbReference type="Proteomes" id="UP001222118">
    <property type="component" value="Chromosome"/>
</dbReference>
<keyword evidence="3 5" id="KW-1133">Transmembrane helix</keyword>
<proteinExistence type="inferred from homology"/>
<keyword evidence="2 5" id="KW-0812">Transmembrane</keyword>
<dbReference type="PANTHER" id="PTHR43759:SF1">
    <property type="entry name" value="GLUCOSE IMPORT SYSTEM PERMEASE PROTEIN GLCT"/>
    <property type="match status" value="1"/>
</dbReference>
<dbReference type="InterPro" id="IPR000515">
    <property type="entry name" value="MetI-like"/>
</dbReference>
<dbReference type="PANTHER" id="PTHR43759">
    <property type="entry name" value="TREHALOSE TRANSPORT SYSTEM PERMEASE PROTEIN SUGA"/>
    <property type="match status" value="1"/>
</dbReference>
<reference evidence="7 8" key="1">
    <citation type="submission" date="2023-02" db="EMBL/GenBank/DDBJ databases">
        <title>Devosia chondri sp. nov., isolated from the phycosphere of marine algae.</title>
        <authorList>
            <person name="Kim J.M."/>
            <person name="Lee J.K."/>
            <person name="Choi B.J."/>
            <person name="Bayburt H."/>
            <person name="Jeon C.O."/>
        </authorList>
    </citation>
    <scope>NUCLEOTIDE SEQUENCE [LARGE SCALE GENOMIC DNA]</scope>
    <source>
        <strain evidence="7 8">G2-5</strain>
    </source>
</reference>
<feature type="transmembrane region" description="Helical" evidence="5">
    <location>
        <begin position="12"/>
        <end position="34"/>
    </location>
</feature>
<keyword evidence="5" id="KW-0813">Transport</keyword>
<feature type="domain" description="ABC transmembrane type-1" evidence="6">
    <location>
        <begin position="68"/>
        <end position="279"/>
    </location>
</feature>
<evidence type="ECO:0000313" key="8">
    <source>
        <dbReference type="Proteomes" id="UP001222118"/>
    </source>
</evidence>
<evidence type="ECO:0000256" key="2">
    <source>
        <dbReference type="ARBA" id="ARBA00022692"/>
    </source>
</evidence>
<dbReference type="Gene3D" id="1.10.3720.10">
    <property type="entry name" value="MetI-like"/>
    <property type="match status" value="1"/>
</dbReference>
<keyword evidence="4 5" id="KW-0472">Membrane</keyword>
<dbReference type="SUPFAM" id="SSF161098">
    <property type="entry name" value="MetI-like"/>
    <property type="match status" value="1"/>
</dbReference>
<comment type="similarity">
    <text evidence="5">Belongs to the binding-protein-dependent transport system permease family.</text>
</comment>
<dbReference type="EMBL" id="CP118247">
    <property type="protein sequence ID" value="WDR07255.1"/>
    <property type="molecule type" value="Genomic_DNA"/>
</dbReference>
<sequence length="291" mass="32348">MNSIKNLDWKLLNTPLVVFLLLFLGFPVIVNLYYSLSEVSFQTLRAPELTGFGNYLTVLTDPAFWQASWFSLRFGVVTAVAECALGLCLAIFLAPLIEKHSALMAPLMLPLMVAPAMVGLMYRLVLHEFVGPVPYYLYEWFGNSPSFLNAESAFWTLSVVETLQWTPFAFLLFYMAYEAIPDEVRQAAQIDGAGPFQRLFYIDLPLMAPTLIIAAFIRFIDGFRVFDNVYTLTGSGPGGSTTSLPIYIYEAFFKQGAIGKAVAASVVLFLASFSVLFGLNWLSGRRKGATK</sequence>
<comment type="subcellular location">
    <subcellularLocation>
        <location evidence="1 5">Cell membrane</location>
        <topology evidence="1 5">Multi-pass membrane protein</topology>
    </subcellularLocation>
</comment>
<dbReference type="InterPro" id="IPR052730">
    <property type="entry name" value="Sugar_ABC_transporter"/>
</dbReference>
<dbReference type="CDD" id="cd06261">
    <property type="entry name" value="TM_PBP2"/>
    <property type="match status" value="1"/>
</dbReference>
<name>A0ABY7Z222_9HYPH</name>
<dbReference type="PROSITE" id="PS50928">
    <property type="entry name" value="ABC_TM1"/>
    <property type="match status" value="1"/>
</dbReference>
<keyword evidence="8" id="KW-1185">Reference proteome</keyword>
<gene>
    <name evidence="7" type="ORF">PSQ90_07475</name>
</gene>
<feature type="transmembrane region" description="Helical" evidence="5">
    <location>
        <begin position="198"/>
        <end position="220"/>
    </location>
</feature>
<dbReference type="InterPro" id="IPR035906">
    <property type="entry name" value="MetI-like_sf"/>
</dbReference>
<accession>A0ABY7Z222</accession>
<dbReference type="Pfam" id="PF00528">
    <property type="entry name" value="BPD_transp_1"/>
    <property type="match status" value="1"/>
</dbReference>